<evidence type="ECO:0000313" key="3">
    <source>
        <dbReference type="Proteomes" id="UP001149813"/>
    </source>
</evidence>
<proteinExistence type="predicted"/>
<dbReference type="EMBL" id="JANBOJ010000223">
    <property type="protein sequence ID" value="KAJ1720806.1"/>
    <property type="molecule type" value="Genomic_DNA"/>
</dbReference>
<protein>
    <recommendedName>
        <fullName evidence="1">Nuclear pore complex protein NUP96 C-terminal domain-containing protein</fullName>
    </recommendedName>
</protein>
<gene>
    <name evidence="2" type="ORF">LPJ53_004594</name>
</gene>
<name>A0A9W8CQQ8_9FUNG</name>
<evidence type="ECO:0000259" key="1">
    <source>
        <dbReference type="Pfam" id="PF12110"/>
    </source>
</evidence>
<dbReference type="Proteomes" id="UP001149813">
    <property type="component" value="Unassembled WGS sequence"/>
</dbReference>
<accession>A0A9W8CQQ8</accession>
<organism evidence="2 3">
    <name type="scientific">Coemansia erecta</name>
    <dbReference type="NCBI Taxonomy" id="147472"/>
    <lineage>
        <taxon>Eukaryota</taxon>
        <taxon>Fungi</taxon>
        <taxon>Fungi incertae sedis</taxon>
        <taxon>Zoopagomycota</taxon>
        <taxon>Kickxellomycotina</taxon>
        <taxon>Kickxellomycetes</taxon>
        <taxon>Kickxellales</taxon>
        <taxon>Kickxellaceae</taxon>
        <taxon>Coemansia</taxon>
    </lineage>
</organism>
<keyword evidence="3" id="KW-1185">Reference proteome</keyword>
<comment type="caution">
    <text evidence="2">The sequence shown here is derived from an EMBL/GenBank/DDBJ whole genome shotgun (WGS) entry which is preliminary data.</text>
</comment>
<reference evidence="2" key="1">
    <citation type="submission" date="2022-07" db="EMBL/GenBank/DDBJ databases">
        <title>Phylogenomic reconstructions and comparative analyses of Kickxellomycotina fungi.</title>
        <authorList>
            <person name="Reynolds N.K."/>
            <person name="Stajich J.E."/>
            <person name="Barry K."/>
            <person name="Grigoriev I.V."/>
            <person name="Crous P."/>
            <person name="Smith M.E."/>
        </authorList>
    </citation>
    <scope>NUCLEOTIDE SEQUENCE</scope>
    <source>
        <strain evidence="2">NBRC 32514</strain>
    </source>
</reference>
<dbReference type="InterPro" id="IPR021967">
    <property type="entry name" value="Nup98_C"/>
</dbReference>
<dbReference type="Pfam" id="PF12110">
    <property type="entry name" value="Nup96"/>
    <property type="match status" value="1"/>
</dbReference>
<feature type="domain" description="Nuclear pore complex protein NUP96 C-terminal" evidence="1">
    <location>
        <begin position="20"/>
        <end position="188"/>
    </location>
</feature>
<sequence>MSLVTKSIGQLNNLASAQDLFSCHVWDPVFQLLKLYSHPTHLLESTLVSKSFLPAHTDTHIPMLLAWLLSGVLKVHGFDDSVPATSGTALAYDHLLTSWAHQLECMGMWHWSCYLLLQLSSPDVLKESVIHLLLERSLRNSLPMTSLVPSAVADLMPSSVLIDTYDQIDFVLNHLCLLAQWLYDAYAMRSRYDCDWALTRTVNLSADAILR</sequence>
<evidence type="ECO:0000313" key="2">
    <source>
        <dbReference type="EMBL" id="KAJ1720806.1"/>
    </source>
</evidence>
<dbReference type="AlphaFoldDB" id="A0A9W8CQQ8"/>
<dbReference type="OrthoDB" id="3797628at2759"/>